<comment type="caution">
    <text evidence="1">The sequence shown here is derived from an EMBL/GenBank/DDBJ whole genome shotgun (WGS) entry which is preliminary data.</text>
</comment>
<reference evidence="1 2" key="1">
    <citation type="journal article" date="2019" name="Genome Biol. Evol.">
        <title>Insights into the evolution of the New World diploid cottons (Gossypium, subgenus Houzingenia) based on genome sequencing.</title>
        <authorList>
            <person name="Grover C.E."/>
            <person name="Arick M.A. 2nd"/>
            <person name="Thrash A."/>
            <person name="Conover J.L."/>
            <person name="Sanders W.S."/>
            <person name="Peterson D.G."/>
            <person name="Frelichowski J.E."/>
            <person name="Scheffler J.A."/>
            <person name="Scheffler B.E."/>
            <person name="Wendel J.F."/>
        </authorList>
    </citation>
    <scope>NUCLEOTIDE SEQUENCE [LARGE SCALE GENOMIC DNA]</scope>
    <source>
        <strain evidence="1">185</strain>
        <tissue evidence="1">Leaf</tissue>
    </source>
</reference>
<dbReference type="Proteomes" id="UP000593577">
    <property type="component" value="Unassembled WGS sequence"/>
</dbReference>
<evidence type="ECO:0000313" key="2">
    <source>
        <dbReference type="Proteomes" id="UP000593577"/>
    </source>
</evidence>
<evidence type="ECO:0000313" key="1">
    <source>
        <dbReference type="EMBL" id="MBA0701613.1"/>
    </source>
</evidence>
<keyword evidence="2" id="KW-1185">Reference proteome</keyword>
<dbReference type="AlphaFoldDB" id="A0A7J8YPV3"/>
<name>A0A7J8YPV3_GOSAI</name>
<sequence>MLWDYADELRLKNPGSTINNSSK</sequence>
<protein>
    <submittedName>
        <fullName evidence="1">Uncharacterized protein</fullName>
    </submittedName>
</protein>
<dbReference type="EMBL" id="JABFAA010311294">
    <property type="protein sequence ID" value="MBA0701613.1"/>
    <property type="molecule type" value="Genomic_DNA"/>
</dbReference>
<proteinExistence type="predicted"/>
<organism evidence="1 2">
    <name type="scientific">Gossypium aridum</name>
    <name type="common">American cotton</name>
    <name type="synonym">Erioxylum aridum</name>
    <dbReference type="NCBI Taxonomy" id="34290"/>
    <lineage>
        <taxon>Eukaryota</taxon>
        <taxon>Viridiplantae</taxon>
        <taxon>Streptophyta</taxon>
        <taxon>Embryophyta</taxon>
        <taxon>Tracheophyta</taxon>
        <taxon>Spermatophyta</taxon>
        <taxon>Magnoliopsida</taxon>
        <taxon>eudicotyledons</taxon>
        <taxon>Gunneridae</taxon>
        <taxon>Pentapetalae</taxon>
        <taxon>rosids</taxon>
        <taxon>malvids</taxon>
        <taxon>Malvales</taxon>
        <taxon>Malvaceae</taxon>
        <taxon>Malvoideae</taxon>
        <taxon>Gossypium</taxon>
    </lineage>
</organism>
<accession>A0A7J8YPV3</accession>
<gene>
    <name evidence="1" type="ORF">Goari_026984</name>
</gene>